<sequence length="301" mass="34687">MNTTKLKETICSVHGQKGLSWWNNLPHLLENLAHRHKLTLQSPFSDLSFNYVLPVLGPNQEEWVLKLCVPHNEFVHEIHALKHYNGVGCVSLISAVPEEGWMIIERAIPGSRLLELRDEQQSIPIAVSLMRQLWRPLNNPEHFISLKQWLRGLKQLESHALLKKLVAKKLREFITSQTQELLTSQGEAVLLHADLHHYNILRHHDQWLAIDPKGVVGEREFEIGAFLRNPLCVVEGPLETKAIARNLDLIIELTGFDRQRVLSWCIIQAILCVCWYCEDNMSDKAHQLSAYAERLYSLFEP</sequence>
<dbReference type="GO" id="GO:0016301">
    <property type="term" value="F:kinase activity"/>
    <property type="evidence" value="ECO:0007669"/>
    <property type="project" value="UniProtKB-KW"/>
</dbReference>
<dbReference type="SUPFAM" id="SSF56112">
    <property type="entry name" value="Protein kinase-like (PK-like)"/>
    <property type="match status" value="1"/>
</dbReference>
<comment type="caution">
    <text evidence="1">The sequence shown here is derived from an EMBL/GenBank/DDBJ whole genome shotgun (WGS) entry which is preliminary data.</text>
</comment>
<dbReference type="OrthoDB" id="3638028at2"/>
<accession>A0A0W0VU60</accession>
<reference evidence="1 2" key="1">
    <citation type="submission" date="2015-11" db="EMBL/GenBank/DDBJ databases">
        <title>Genomic analysis of 38 Legionella species identifies large and diverse effector repertoires.</title>
        <authorList>
            <person name="Burstein D."/>
            <person name="Amaro F."/>
            <person name="Zusman T."/>
            <person name="Lifshitz Z."/>
            <person name="Cohen O."/>
            <person name="Gilbert J.A."/>
            <person name="Pupko T."/>
            <person name="Shuman H.A."/>
            <person name="Segal G."/>
        </authorList>
    </citation>
    <scope>NUCLEOTIDE SEQUENCE [LARGE SCALE GENOMIC DNA]</scope>
    <source>
        <strain evidence="1 2">Bercovier 4</strain>
    </source>
</reference>
<gene>
    <name evidence="1" type="ORF">Lisr_1431</name>
</gene>
<dbReference type="GO" id="GO:0016773">
    <property type="term" value="F:phosphotransferase activity, alcohol group as acceptor"/>
    <property type="evidence" value="ECO:0007669"/>
    <property type="project" value="InterPro"/>
</dbReference>
<dbReference type="GO" id="GO:0019748">
    <property type="term" value="P:secondary metabolic process"/>
    <property type="evidence" value="ECO:0007669"/>
    <property type="project" value="InterPro"/>
</dbReference>
<keyword evidence="1" id="KW-0808">Transferase</keyword>
<dbReference type="STRING" id="454.Lisr_1431"/>
<proteinExistence type="predicted"/>
<protein>
    <submittedName>
        <fullName evidence="1">Aminoglycoside/hydroxyurea antibiotic resistance kinase</fullName>
    </submittedName>
</protein>
<dbReference type="PATRIC" id="fig|454.4.peg.1548"/>
<dbReference type="RefSeq" id="WP_058501784.1">
    <property type="nucleotide sequence ID" value="NZ_CAAAJA010000061.1"/>
</dbReference>
<evidence type="ECO:0000313" key="1">
    <source>
        <dbReference type="EMBL" id="KTD23433.1"/>
    </source>
</evidence>
<keyword evidence="1" id="KW-0418">Kinase</keyword>
<dbReference type="Proteomes" id="UP000054761">
    <property type="component" value="Unassembled WGS sequence"/>
</dbReference>
<dbReference type="AlphaFoldDB" id="A0A0W0VU60"/>
<dbReference type="Pfam" id="PF04655">
    <property type="entry name" value="APH_6_hur"/>
    <property type="match status" value="1"/>
</dbReference>
<dbReference type="Gene3D" id="3.90.1200.10">
    <property type="match status" value="1"/>
</dbReference>
<dbReference type="InterPro" id="IPR011009">
    <property type="entry name" value="Kinase-like_dom_sf"/>
</dbReference>
<keyword evidence="2" id="KW-1185">Reference proteome</keyword>
<organism evidence="1 2">
    <name type="scientific">Legionella israelensis</name>
    <dbReference type="NCBI Taxonomy" id="454"/>
    <lineage>
        <taxon>Bacteria</taxon>
        <taxon>Pseudomonadati</taxon>
        <taxon>Pseudomonadota</taxon>
        <taxon>Gammaproteobacteria</taxon>
        <taxon>Legionellales</taxon>
        <taxon>Legionellaceae</taxon>
        <taxon>Legionella</taxon>
    </lineage>
</organism>
<dbReference type="InterPro" id="IPR006748">
    <property type="entry name" value="NH2Glyco/OHUrea_AB-resist_kin"/>
</dbReference>
<dbReference type="EMBL" id="LNYH01000074">
    <property type="protein sequence ID" value="KTD23433.1"/>
    <property type="molecule type" value="Genomic_DNA"/>
</dbReference>
<evidence type="ECO:0000313" key="2">
    <source>
        <dbReference type="Proteomes" id="UP000054761"/>
    </source>
</evidence>
<name>A0A0W0VU60_9GAMM</name>